<dbReference type="CDD" id="cd13711">
    <property type="entry name" value="PBP2_Ngo0372_TcyA"/>
    <property type="match status" value="1"/>
</dbReference>
<dbReference type="KEGG" id="paun:MJA45_12945"/>
<dbReference type="PROSITE" id="PS01039">
    <property type="entry name" value="SBP_BACTERIAL_3"/>
    <property type="match status" value="1"/>
</dbReference>
<organism evidence="8 9">
    <name type="scientific">Paenibacillus aurantius</name>
    <dbReference type="NCBI Taxonomy" id="2918900"/>
    <lineage>
        <taxon>Bacteria</taxon>
        <taxon>Bacillati</taxon>
        <taxon>Bacillota</taxon>
        <taxon>Bacilli</taxon>
        <taxon>Bacillales</taxon>
        <taxon>Paenibacillaceae</taxon>
        <taxon>Paenibacillus</taxon>
    </lineage>
</organism>
<sequence>MRFLALLLLLTALIGASACSNRSAGPGAPSAAPAGSPGASTNPPAGKNSLDAIKANGKLRVGTEGTYAPFTFHDPSGKLTGFDVELATEIAKRLGVQPQFVETKWDGMLAGLDAGRFDMVANQVSIREDRKVKYDFSNPYISSPAVLIVRSDETAIKTFADLKGKKSGQSLTSNLADIARKNGAELVTVEGFNQAVELLLSRRIDATVNDKLSFLDFKKQKPNAAIKTVDEAGGASESGMLFAKGQKELVDAVNSALAEIKKDGTYAKISQTYFGVADVSK</sequence>
<feature type="domain" description="Solute-binding protein family 3/N-terminal" evidence="7">
    <location>
        <begin position="58"/>
        <end position="277"/>
    </location>
</feature>
<dbReference type="SMART" id="SM00062">
    <property type="entry name" value="PBPb"/>
    <property type="match status" value="1"/>
</dbReference>
<comment type="similarity">
    <text evidence="2 4">Belongs to the bacterial solute-binding protein 3 family.</text>
</comment>
<dbReference type="Proteomes" id="UP001305702">
    <property type="component" value="Chromosome"/>
</dbReference>
<dbReference type="AlphaFoldDB" id="A0AA96LN73"/>
<dbReference type="EMBL" id="CP130318">
    <property type="protein sequence ID" value="WNQ14237.1"/>
    <property type="molecule type" value="Genomic_DNA"/>
</dbReference>
<comment type="subcellular location">
    <subcellularLocation>
        <location evidence="1">Cell envelope</location>
    </subcellularLocation>
</comment>
<dbReference type="PROSITE" id="PS51257">
    <property type="entry name" value="PROKAR_LIPOPROTEIN"/>
    <property type="match status" value="1"/>
</dbReference>
<dbReference type="InterPro" id="IPR001638">
    <property type="entry name" value="Solute-binding_3/MltF_N"/>
</dbReference>
<evidence type="ECO:0000259" key="7">
    <source>
        <dbReference type="SMART" id="SM00062"/>
    </source>
</evidence>
<protein>
    <submittedName>
        <fullName evidence="8">Amino acid ABC transporter substrate-binding protein</fullName>
    </submittedName>
</protein>
<dbReference type="InterPro" id="IPR018313">
    <property type="entry name" value="SBP_3_CS"/>
</dbReference>
<keyword evidence="3 6" id="KW-0732">Signal</keyword>
<evidence type="ECO:0000256" key="3">
    <source>
        <dbReference type="ARBA" id="ARBA00022729"/>
    </source>
</evidence>
<evidence type="ECO:0000256" key="5">
    <source>
        <dbReference type="SAM" id="MobiDB-lite"/>
    </source>
</evidence>
<evidence type="ECO:0000256" key="1">
    <source>
        <dbReference type="ARBA" id="ARBA00004196"/>
    </source>
</evidence>
<dbReference type="Pfam" id="PF00497">
    <property type="entry name" value="SBP_bac_3"/>
    <property type="match status" value="1"/>
</dbReference>
<accession>A0AA96LN73</accession>
<dbReference type="PANTHER" id="PTHR35936">
    <property type="entry name" value="MEMBRANE-BOUND LYTIC MUREIN TRANSGLYCOSYLASE F"/>
    <property type="match status" value="1"/>
</dbReference>
<evidence type="ECO:0000313" key="9">
    <source>
        <dbReference type="Proteomes" id="UP001305702"/>
    </source>
</evidence>
<evidence type="ECO:0000256" key="2">
    <source>
        <dbReference type="ARBA" id="ARBA00010333"/>
    </source>
</evidence>
<proteinExistence type="inferred from homology"/>
<reference evidence="8 9" key="1">
    <citation type="submission" date="2022-02" db="EMBL/GenBank/DDBJ databases">
        <title>Paenibacillus sp. MBLB1776 Whole Genome Shotgun Sequencing.</title>
        <authorList>
            <person name="Hwang C.Y."/>
            <person name="Cho E.-S."/>
            <person name="Seo M.-J."/>
        </authorList>
    </citation>
    <scope>NUCLEOTIDE SEQUENCE [LARGE SCALE GENOMIC DNA]</scope>
    <source>
        <strain evidence="8 9">MBLB1776</strain>
    </source>
</reference>
<evidence type="ECO:0000256" key="6">
    <source>
        <dbReference type="SAM" id="SignalP"/>
    </source>
</evidence>
<dbReference type="PANTHER" id="PTHR35936:SF34">
    <property type="entry name" value="ABC TRANSPORTER EXTRACELLULAR-BINDING PROTEIN YCKB-RELATED"/>
    <property type="match status" value="1"/>
</dbReference>
<dbReference type="Gene3D" id="3.40.190.10">
    <property type="entry name" value="Periplasmic binding protein-like II"/>
    <property type="match status" value="2"/>
</dbReference>
<dbReference type="SUPFAM" id="SSF53850">
    <property type="entry name" value="Periplasmic binding protein-like II"/>
    <property type="match status" value="1"/>
</dbReference>
<feature type="region of interest" description="Disordered" evidence="5">
    <location>
        <begin position="24"/>
        <end position="49"/>
    </location>
</feature>
<dbReference type="GO" id="GO:0030313">
    <property type="term" value="C:cell envelope"/>
    <property type="evidence" value="ECO:0007669"/>
    <property type="project" value="UniProtKB-SubCell"/>
</dbReference>
<gene>
    <name evidence="8" type="ORF">MJA45_12945</name>
</gene>
<dbReference type="RefSeq" id="WP_315608014.1">
    <property type="nucleotide sequence ID" value="NZ_CP130318.1"/>
</dbReference>
<evidence type="ECO:0000256" key="4">
    <source>
        <dbReference type="RuleBase" id="RU003744"/>
    </source>
</evidence>
<name>A0AA96LN73_9BACL</name>
<keyword evidence="9" id="KW-1185">Reference proteome</keyword>
<evidence type="ECO:0000313" key="8">
    <source>
        <dbReference type="EMBL" id="WNQ14237.1"/>
    </source>
</evidence>
<feature type="compositionally biased region" description="Low complexity" evidence="5">
    <location>
        <begin position="24"/>
        <end position="40"/>
    </location>
</feature>
<feature type="signal peptide" evidence="6">
    <location>
        <begin position="1"/>
        <end position="18"/>
    </location>
</feature>
<feature type="chain" id="PRO_5041699389" evidence="6">
    <location>
        <begin position="19"/>
        <end position="281"/>
    </location>
</feature>